<organism evidence="7 8">
    <name type="scientific">Brachionus plicatilis</name>
    <name type="common">Marine rotifer</name>
    <name type="synonym">Brachionus muelleri</name>
    <dbReference type="NCBI Taxonomy" id="10195"/>
    <lineage>
        <taxon>Eukaryota</taxon>
        <taxon>Metazoa</taxon>
        <taxon>Spiralia</taxon>
        <taxon>Gnathifera</taxon>
        <taxon>Rotifera</taxon>
        <taxon>Eurotatoria</taxon>
        <taxon>Monogononta</taxon>
        <taxon>Pseudotrocha</taxon>
        <taxon>Ploima</taxon>
        <taxon>Brachionidae</taxon>
        <taxon>Brachionus</taxon>
    </lineage>
</organism>
<evidence type="ECO:0000256" key="4">
    <source>
        <dbReference type="ARBA" id="ARBA00023212"/>
    </source>
</evidence>
<protein>
    <recommendedName>
        <fullName evidence="5">Gamma-tubulin complex component</fullName>
    </recommendedName>
</protein>
<dbReference type="PANTHER" id="PTHR19302:SF13">
    <property type="entry name" value="GAMMA-TUBULIN COMPLEX COMPONENT 2"/>
    <property type="match status" value="1"/>
</dbReference>
<dbReference type="Pfam" id="PF04130">
    <property type="entry name" value="GCP_C_terminal"/>
    <property type="match status" value="1"/>
</dbReference>
<accession>A0A3M7PEY0</accession>
<dbReference type="InterPro" id="IPR042241">
    <property type="entry name" value="GCP_C_sf"/>
</dbReference>
<comment type="subcellular location">
    <subcellularLocation>
        <location evidence="5">Cytoplasm</location>
        <location evidence="5">Cytoskeleton</location>
        <location evidence="5">Microtubule organizing center</location>
    </subcellularLocation>
</comment>
<dbReference type="GO" id="GO:0000278">
    <property type="term" value="P:mitotic cell cycle"/>
    <property type="evidence" value="ECO:0007669"/>
    <property type="project" value="TreeGrafter"/>
</dbReference>
<dbReference type="PANTHER" id="PTHR19302">
    <property type="entry name" value="GAMMA TUBULIN COMPLEX PROTEIN"/>
    <property type="match status" value="1"/>
</dbReference>
<evidence type="ECO:0000259" key="6">
    <source>
        <dbReference type="Pfam" id="PF04130"/>
    </source>
</evidence>
<proteinExistence type="inferred from homology"/>
<keyword evidence="8" id="KW-1185">Reference proteome</keyword>
<dbReference type="GO" id="GO:0043015">
    <property type="term" value="F:gamma-tubulin binding"/>
    <property type="evidence" value="ECO:0007669"/>
    <property type="project" value="InterPro"/>
</dbReference>
<evidence type="ECO:0000256" key="2">
    <source>
        <dbReference type="ARBA" id="ARBA00022490"/>
    </source>
</evidence>
<dbReference type="InterPro" id="IPR040457">
    <property type="entry name" value="GCP_C"/>
</dbReference>
<feature type="domain" description="Gamma tubulin complex component C-terminal" evidence="6">
    <location>
        <begin position="1"/>
        <end position="212"/>
    </location>
</feature>
<dbReference type="GO" id="GO:0000922">
    <property type="term" value="C:spindle pole"/>
    <property type="evidence" value="ECO:0007669"/>
    <property type="project" value="InterPro"/>
</dbReference>
<dbReference type="GO" id="GO:0007020">
    <property type="term" value="P:microtubule nucleation"/>
    <property type="evidence" value="ECO:0007669"/>
    <property type="project" value="InterPro"/>
</dbReference>
<evidence type="ECO:0000313" key="7">
    <source>
        <dbReference type="EMBL" id="RMZ97264.1"/>
    </source>
</evidence>
<reference evidence="7 8" key="1">
    <citation type="journal article" date="2018" name="Sci. Rep.">
        <title>Genomic signatures of local adaptation to the degree of environmental predictability in rotifers.</title>
        <authorList>
            <person name="Franch-Gras L."/>
            <person name="Hahn C."/>
            <person name="Garcia-Roger E.M."/>
            <person name="Carmona M.J."/>
            <person name="Serra M."/>
            <person name="Gomez A."/>
        </authorList>
    </citation>
    <scope>NUCLEOTIDE SEQUENCE [LARGE SCALE GENOMIC DNA]</scope>
    <source>
        <strain evidence="7">HYR1</strain>
    </source>
</reference>
<dbReference type="GO" id="GO:0005874">
    <property type="term" value="C:microtubule"/>
    <property type="evidence" value="ECO:0007669"/>
    <property type="project" value="UniProtKB-KW"/>
</dbReference>
<dbReference type="STRING" id="10195.A0A3M7PEY0"/>
<dbReference type="InterPro" id="IPR007259">
    <property type="entry name" value="GCP"/>
</dbReference>
<dbReference type="GO" id="GO:0051225">
    <property type="term" value="P:spindle assembly"/>
    <property type="evidence" value="ECO:0007669"/>
    <property type="project" value="TreeGrafter"/>
</dbReference>
<keyword evidence="3 5" id="KW-0493">Microtubule</keyword>
<dbReference type="GO" id="GO:0000930">
    <property type="term" value="C:gamma-tubulin complex"/>
    <property type="evidence" value="ECO:0007669"/>
    <property type="project" value="TreeGrafter"/>
</dbReference>
<keyword evidence="2 5" id="KW-0963">Cytoplasm</keyword>
<gene>
    <name evidence="7" type="ORF">BpHYR1_048322</name>
</gene>
<evidence type="ECO:0000256" key="1">
    <source>
        <dbReference type="ARBA" id="ARBA00010337"/>
    </source>
</evidence>
<evidence type="ECO:0000256" key="5">
    <source>
        <dbReference type="RuleBase" id="RU363050"/>
    </source>
</evidence>
<dbReference type="Gene3D" id="1.20.120.1900">
    <property type="entry name" value="Gamma-tubulin complex, C-terminal domain"/>
    <property type="match status" value="1"/>
</dbReference>
<dbReference type="GO" id="GO:0051321">
    <property type="term" value="P:meiotic cell cycle"/>
    <property type="evidence" value="ECO:0007669"/>
    <property type="project" value="TreeGrafter"/>
</dbReference>
<keyword evidence="4 5" id="KW-0206">Cytoskeleton</keyword>
<dbReference type="Proteomes" id="UP000276133">
    <property type="component" value="Unassembled WGS sequence"/>
</dbReference>
<dbReference type="AlphaFoldDB" id="A0A3M7PEY0"/>
<sequence>MKHVERQLLTVWLCTKSGEMCLGRSYPYYSLACALRQRMLNFVQNFLNYMTFEVIESSWNTFESNLREVANIDNVIEHHAKFLDTCLRDCIITNDSFLLIQKILSECIMFSVFVQGVTKSIKEKEETSQMEWKSMTLKESQERRKKILQEISDDLNKMVSDEAFATSIKNYDEKFSKFLLDLLAKIINDMSNGLGETKIGNVLYRLDFNDHYRNQIEKLRLSKSMMHQS</sequence>
<evidence type="ECO:0000256" key="3">
    <source>
        <dbReference type="ARBA" id="ARBA00022701"/>
    </source>
</evidence>
<name>A0A3M7PEY0_BRAPC</name>
<dbReference type="GO" id="GO:0051011">
    <property type="term" value="F:microtubule minus-end binding"/>
    <property type="evidence" value="ECO:0007669"/>
    <property type="project" value="TreeGrafter"/>
</dbReference>
<comment type="caution">
    <text evidence="7">The sequence shown here is derived from an EMBL/GenBank/DDBJ whole genome shotgun (WGS) entry which is preliminary data.</text>
</comment>
<dbReference type="OrthoDB" id="2192946at2759"/>
<dbReference type="GO" id="GO:0031122">
    <property type="term" value="P:cytoplasmic microtubule organization"/>
    <property type="evidence" value="ECO:0007669"/>
    <property type="project" value="TreeGrafter"/>
</dbReference>
<comment type="similarity">
    <text evidence="1 5">Belongs to the TUBGCP family.</text>
</comment>
<dbReference type="EMBL" id="REGN01011523">
    <property type="protein sequence ID" value="RMZ97264.1"/>
    <property type="molecule type" value="Genomic_DNA"/>
</dbReference>
<evidence type="ECO:0000313" key="8">
    <source>
        <dbReference type="Proteomes" id="UP000276133"/>
    </source>
</evidence>